<evidence type="ECO:0000256" key="2">
    <source>
        <dbReference type="ARBA" id="ARBA00022475"/>
    </source>
</evidence>
<keyword evidence="3" id="KW-0997">Cell inner membrane</keyword>
<dbReference type="PANTHER" id="PTHR30606">
    <property type="entry name" value="LIPID A BIOSYNTHESIS LAUROYL ACYLTRANSFERASE"/>
    <property type="match status" value="1"/>
</dbReference>
<dbReference type="GO" id="GO:0005886">
    <property type="term" value="C:plasma membrane"/>
    <property type="evidence" value="ECO:0007669"/>
    <property type="project" value="UniProtKB-SubCell"/>
</dbReference>
<proteinExistence type="predicted"/>
<evidence type="ECO:0000256" key="3">
    <source>
        <dbReference type="ARBA" id="ARBA00022519"/>
    </source>
</evidence>
<dbReference type="Proteomes" id="UP000011991">
    <property type="component" value="Unassembled WGS sequence"/>
</dbReference>
<evidence type="ECO:0000313" key="7">
    <source>
        <dbReference type="EMBL" id="EMI16961.1"/>
    </source>
</evidence>
<evidence type="ECO:0000256" key="1">
    <source>
        <dbReference type="ARBA" id="ARBA00004533"/>
    </source>
</evidence>
<keyword evidence="5" id="KW-0472">Membrane</keyword>
<keyword evidence="6 7" id="KW-0012">Acyltransferase</keyword>
<keyword evidence="8" id="KW-1185">Reference proteome</keyword>
<dbReference type="PANTHER" id="PTHR30606:SF10">
    <property type="entry name" value="PHOSPHATIDYLINOSITOL MANNOSIDE ACYLTRANSFERASE"/>
    <property type="match status" value="1"/>
</dbReference>
<sequence>MIGSVSIFSRSSHWIHQIVKQKLLRLKTTLVDFAAYCVVRLLVAVIQTLPLDMGRSFANGVAWLAAGPLKIRHRTTEQNLSRVFPDANQNERSAMSLAMWQHLILMVCEIAWAQRRLHLTNWSEYMTFRDNRTILRSLLSERPMVGVTGHFGNFEIGGYVLGLMGFSTTTIARKLDNPFLHSWVERFRGAKGQVMVDKEGCAPLIDQHLQQGGVLSLLADQHAGDKGCWLPFMGVPASSHKALALFSLSSNAPMVVSYTIRKNGEPMQFVSGCVGIADPLNDTAEVCQSVTTLTQWYNERLATAIQLAPEQYWWLHRRWRQPPERVAKRLAKEAAKLSA</sequence>
<dbReference type="CDD" id="cd07984">
    <property type="entry name" value="LPLAT_LABLAT-like"/>
    <property type="match status" value="1"/>
</dbReference>
<dbReference type="GO" id="GO:0016746">
    <property type="term" value="F:acyltransferase activity"/>
    <property type="evidence" value="ECO:0007669"/>
    <property type="project" value="UniProtKB-KW"/>
</dbReference>
<accession>M5RD16</accession>
<evidence type="ECO:0000256" key="4">
    <source>
        <dbReference type="ARBA" id="ARBA00022679"/>
    </source>
</evidence>
<evidence type="ECO:0000256" key="6">
    <source>
        <dbReference type="ARBA" id="ARBA00023315"/>
    </source>
</evidence>
<keyword evidence="4 7" id="KW-0808">Transferase</keyword>
<gene>
    <name evidence="7" type="ORF">RMSM_06116</name>
</gene>
<dbReference type="AlphaFoldDB" id="M5RD16"/>
<dbReference type="EMBL" id="ANOG01000885">
    <property type="protein sequence ID" value="EMI16961.1"/>
    <property type="molecule type" value="Genomic_DNA"/>
</dbReference>
<evidence type="ECO:0000313" key="8">
    <source>
        <dbReference type="Proteomes" id="UP000011991"/>
    </source>
</evidence>
<reference evidence="7 8" key="1">
    <citation type="journal article" date="2013" name="Mar. Genomics">
        <title>Expression of sulfatases in Rhodopirellula baltica and the diversity of sulfatases in the genus Rhodopirellula.</title>
        <authorList>
            <person name="Wegner C.E."/>
            <person name="Richter-Heitmann T."/>
            <person name="Klindworth A."/>
            <person name="Klockow C."/>
            <person name="Richter M."/>
            <person name="Achstetter T."/>
            <person name="Glockner F.O."/>
            <person name="Harder J."/>
        </authorList>
    </citation>
    <scope>NUCLEOTIDE SEQUENCE [LARGE SCALE GENOMIC DNA]</scope>
    <source>
        <strain evidence="7 8">SM1</strain>
    </source>
</reference>
<protein>
    <submittedName>
        <fullName evidence="7">Lipid A biosynthesis lauroyl acyltransferase</fullName>
    </submittedName>
</protein>
<dbReference type="InterPro" id="IPR004960">
    <property type="entry name" value="LipA_acyltrans"/>
</dbReference>
<name>M5RD16_9BACT</name>
<comment type="subcellular location">
    <subcellularLocation>
        <location evidence="1">Cell inner membrane</location>
    </subcellularLocation>
</comment>
<comment type="caution">
    <text evidence="7">The sequence shown here is derived from an EMBL/GenBank/DDBJ whole genome shotgun (WGS) entry which is preliminary data.</text>
</comment>
<dbReference type="PATRIC" id="fig|1265738.3.peg.6099"/>
<dbReference type="Pfam" id="PF03279">
    <property type="entry name" value="Lip_A_acyltrans"/>
    <property type="match status" value="1"/>
</dbReference>
<organism evidence="7 8">
    <name type="scientific">Rhodopirellula maiorica SM1</name>
    <dbReference type="NCBI Taxonomy" id="1265738"/>
    <lineage>
        <taxon>Bacteria</taxon>
        <taxon>Pseudomonadati</taxon>
        <taxon>Planctomycetota</taxon>
        <taxon>Planctomycetia</taxon>
        <taxon>Pirellulales</taxon>
        <taxon>Pirellulaceae</taxon>
        <taxon>Novipirellula</taxon>
    </lineage>
</organism>
<dbReference type="GO" id="GO:0009247">
    <property type="term" value="P:glycolipid biosynthetic process"/>
    <property type="evidence" value="ECO:0007669"/>
    <property type="project" value="UniProtKB-ARBA"/>
</dbReference>
<evidence type="ECO:0000256" key="5">
    <source>
        <dbReference type="ARBA" id="ARBA00023136"/>
    </source>
</evidence>
<keyword evidence="2" id="KW-1003">Cell membrane</keyword>